<evidence type="ECO:0000313" key="3">
    <source>
        <dbReference type="Proteomes" id="UP001205740"/>
    </source>
</evidence>
<protein>
    <recommendedName>
        <fullName evidence="4">Integral membrane protein</fullName>
    </recommendedName>
</protein>
<proteinExistence type="predicted"/>
<feature type="transmembrane region" description="Helical" evidence="1">
    <location>
        <begin position="127"/>
        <end position="158"/>
    </location>
</feature>
<name>A0ABT1H1W8_9NOCA</name>
<feature type="transmembrane region" description="Helical" evidence="1">
    <location>
        <begin position="254"/>
        <end position="270"/>
    </location>
</feature>
<keyword evidence="1" id="KW-0472">Membrane</keyword>
<keyword evidence="1" id="KW-0812">Transmembrane</keyword>
<feature type="transmembrane region" description="Helical" evidence="1">
    <location>
        <begin position="202"/>
        <end position="222"/>
    </location>
</feature>
<feature type="transmembrane region" description="Helical" evidence="1">
    <location>
        <begin position="58"/>
        <end position="78"/>
    </location>
</feature>
<dbReference type="RefSeq" id="WP_253653338.1">
    <property type="nucleotide sequence ID" value="NZ_BAAAOE010000001.1"/>
</dbReference>
<feature type="transmembrane region" description="Helical" evidence="1">
    <location>
        <begin position="164"/>
        <end position="193"/>
    </location>
</feature>
<feature type="transmembrane region" description="Helical" evidence="1">
    <location>
        <begin position="276"/>
        <end position="292"/>
    </location>
</feature>
<feature type="transmembrane region" description="Helical" evidence="1">
    <location>
        <begin position="17"/>
        <end position="37"/>
    </location>
</feature>
<evidence type="ECO:0000256" key="1">
    <source>
        <dbReference type="SAM" id="Phobius"/>
    </source>
</evidence>
<evidence type="ECO:0008006" key="4">
    <source>
        <dbReference type="Google" id="ProtNLM"/>
    </source>
</evidence>
<feature type="transmembrane region" description="Helical" evidence="1">
    <location>
        <begin position="297"/>
        <end position="317"/>
    </location>
</feature>
<organism evidence="2 3">
    <name type="scientific">Williamsia serinedens</name>
    <dbReference type="NCBI Taxonomy" id="391736"/>
    <lineage>
        <taxon>Bacteria</taxon>
        <taxon>Bacillati</taxon>
        <taxon>Actinomycetota</taxon>
        <taxon>Actinomycetes</taxon>
        <taxon>Mycobacteriales</taxon>
        <taxon>Nocardiaceae</taxon>
        <taxon>Williamsia</taxon>
    </lineage>
</organism>
<evidence type="ECO:0000313" key="2">
    <source>
        <dbReference type="EMBL" id="MCP2159728.1"/>
    </source>
</evidence>
<reference evidence="2 3" key="1">
    <citation type="submission" date="2022-06" db="EMBL/GenBank/DDBJ databases">
        <title>Genomic Encyclopedia of Archaeal and Bacterial Type Strains, Phase II (KMG-II): from individual species to whole genera.</title>
        <authorList>
            <person name="Goeker M."/>
        </authorList>
    </citation>
    <scope>NUCLEOTIDE SEQUENCE [LARGE SCALE GENOMIC DNA]</scope>
    <source>
        <strain evidence="2 3">DSM 45037</strain>
    </source>
</reference>
<dbReference type="Proteomes" id="UP001205740">
    <property type="component" value="Unassembled WGS sequence"/>
</dbReference>
<keyword evidence="1" id="KW-1133">Transmembrane helix</keyword>
<comment type="caution">
    <text evidence="2">The sequence shown here is derived from an EMBL/GenBank/DDBJ whole genome shotgun (WGS) entry which is preliminary data.</text>
</comment>
<accession>A0ABT1H1W8</accession>
<gene>
    <name evidence="2" type="ORF">LX12_000907</name>
</gene>
<dbReference type="EMBL" id="JAMTCG010000002">
    <property type="protein sequence ID" value="MCP2159728.1"/>
    <property type="molecule type" value="Genomic_DNA"/>
</dbReference>
<sequence>MTTGGTIPRRTLSDPPAWTRALPFLVAVVAAVALVVVRPTLGDLQAAIAREEAARSGVGLGYWFGWYGGVSPGSYSLIVPALSALVGSLALLAIATLVIALLAHPIAHLRPGATSAALSARPTMTTWAIVVAAILNMMSGRVAFSVGAAIALAAVLAYGHGRSLLAAVLLVVAGLASPLAPAFVGLAAVAFLLGPDRRSRDLWSLLVGAGLGVLVPFALFGAPGAQGFPWTTLFWVVLIGVGSGIALTATPHRYIAPIAIAVAVVVFAIPNGVGSNLSRFFCLVLPCLVLFFSRRSLVIVLVALVPAVSYAGFVAVADQVAVADSGDSESDYAPLRLALLQRPGLINHRVELIDAGTHAGSHELGSLVKLARGWENQSDARFNPIFYAEGALTPLSYRQWLTENAVSWVAVSDKPLRQAEKEAALVRRGLPYLSETWRGDGWTLYRVANAASVVPAPLRLITETPSEMVVDVPDTGTHPIQIRPNRYLVARSVEDPTRTACLASTSDEWVTIRASEPGRYTLQGALSVRGVLAELSPSCTS</sequence>
<feature type="transmembrane region" description="Helical" evidence="1">
    <location>
        <begin position="84"/>
        <end position="106"/>
    </location>
</feature>
<feature type="transmembrane region" description="Helical" evidence="1">
    <location>
        <begin position="228"/>
        <end position="247"/>
    </location>
</feature>
<keyword evidence="3" id="KW-1185">Reference proteome</keyword>